<sequence>MIQSIDTIIIGAGQGGLATSYYLKQQGREHLILEKSDQAGSAWRDGRWDSFTLVTPNWAFRLPGAEYSGEQPAGFLKRDEVVAIFAGYAEKFGLPLRTNTRVTAVEAGADGGFLVRTADTTYQARHVVMATGLFQTPRLPAFAARTPADILQLNSDNYRNPSQLPPGGVLVVGSSQSGCQIAQELHQSGHPVYLCTSGAGRIPRTYRGRDIFAWAAQMGFSDRTVDQLPSPKAKFAANPHMAGKSDGGSLNLHQFARDGIQLLGRLQDVQDGKLQLAGDLHDNLAKADKFEADMLQGIDAFIAQNGIEAPAETLPQSQDGYAREIVRELDLAASGIRTIIWTIGYRFDFSMVKFPVFDEDGYPIQQRGETAQPGLFFVGLPWLHKQKSGLLAGVAEDAAHIASRIAAGAACPA</sequence>
<dbReference type="PRINTS" id="PR00411">
    <property type="entry name" value="PNDRDTASEI"/>
</dbReference>
<dbReference type="EMBL" id="JAQQLE010000016">
    <property type="protein sequence ID" value="MDC7715501.1"/>
    <property type="molecule type" value="Genomic_DNA"/>
</dbReference>
<dbReference type="SUPFAM" id="SSF51905">
    <property type="entry name" value="FAD/NAD(P)-binding domain"/>
    <property type="match status" value="2"/>
</dbReference>
<dbReference type="RefSeq" id="WP_272773288.1">
    <property type="nucleotide sequence ID" value="NZ_JAQQLE010000016.1"/>
</dbReference>
<gene>
    <name evidence="2" type="ORF">PQU96_15400</name>
</gene>
<dbReference type="PANTHER" id="PTHR43539">
    <property type="entry name" value="FLAVIN-BINDING MONOOXYGENASE-LIKE PROTEIN (AFU_ORTHOLOGUE AFUA_4G09220)"/>
    <property type="match status" value="1"/>
</dbReference>
<dbReference type="InterPro" id="IPR036188">
    <property type="entry name" value="FAD/NAD-bd_sf"/>
</dbReference>
<evidence type="ECO:0000256" key="1">
    <source>
        <dbReference type="ARBA" id="ARBA00023002"/>
    </source>
</evidence>
<evidence type="ECO:0000313" key="3">
    <source>
        <dbReference type="Proteomes" id="UP001222030"/>
    </source>
</evidence>
<evidence type="ECO:0000313" key="2">
    <source>
        <dbReference type="EMBL" id="MDC7715501.1"/>
    </source>
</evidence>
<dbReference type="PANTHER" id="PTHR43539:SF78">
    <property type="entry name" value="FLAVIN-CONTAINING MONOOXYGENASE"/>
    <property type="match status" value="1"/>
</dbReference>
<name>A0ABT5ISF7_9NEIS</name>
<dbReference type="Proteomes" id="UP001222030">
    <property type="component" value="Unassembled WGS sequence"/>
</dbReference>
<dbReference type="Pfam" id="PF13738">
    <property type="entry name" value="Pyr_redox_3"/>
    <property type="match status" value="1"/>
</dbReference>
<dbReference type="Gene3D" id="3.50.50.60">
    <property type="entry name" value="FAD/NAD(P)-binding domain"/>
    <property type="match status" value="2"/>
</dbReference>
<proteinExistence type="predicted"/>
<keyword evidence="1" id="KW-0560">Oxidoreductase</keyword>
<organism evidence="2 3">
    <name type="scientific">Vogesella margarita</name>
    <dbReference type="NCBI Taxonomy" id="2984199"/>
    <lineage>
        <taxon>Bacteria</taxon>
        <taxon>Pseudomonadati</taxon>
        <taxon>Pseudomonadota</taxon>
        <taxon>Betaproteobacteria</taxon>
        <taxon>Neisseriales</taxon>
        <taxon>Chromobacteriaceae</taxon>
        <taxon>Vogesella</taxon>
    </lineage>
</organism>
<comment type="caution">
    <text evidence="2">The sequence shown here is derived from an EMBL/GenBank/DDBJ whole genome shotgun (WGS) entry which is preliminary data.</text>
</comment>
<accession>A0ABT5ISF7</accession>
<dbReference type="InterPro" id="IPR050982">
    <property type="entry name" value="Auxin_biosynth/cation_transpt"/>
</dbReference>
<keyword evidence="3" id="KW-1185">Reference proteome</keyword>
<protein>
    <submittedName>
        <fullName evidence="2">NAD(P)-binding domain-containing protein</fullName>
    </submittedName>
</protein>
<reference evidence="2 3" key="1">
    <citation type="submission" date="2023-01" db="EMBL/GenBank/DDBJ databases">
        <title>Novel species of the genus Vogesella isolated from rivers.</title>
        <authorList>
            <person name="Lu H."/>
        </authorList>
    </citation>
    <scope>NUCLEOTIDE SEQUENCE [LARGE SCALE GENOMIC DNA]</scope>
    <source>
        <strain evidence="2 3">LYT5W</strain>
    </source>
</reference>